<accession>A0AAI9TJR8</accession>
<keyword evidence="1" id="KW-0472">Membrane</keyword>
<evidence type="ECO:0000313" key="3">
    <source>
        <dbReference type="Proteomes" id="UP001227192"/>
    </source>
</evidence>
<protein>
    <submittedName>
        <fullName evidence="2">Uncharacterized protein</fullName>
    </submittedName>
</protein>
<keyword evidence="1" id="KW-1133">Transmembrane helix</keyword>
<reference evidence="2" key="2">
    <citation type="journal article" date="2016" name="Fungal Biol.">
        <title>Ochratoxin A production by Penicillium thymicola.</title>
        <authorList>
            <person name="Nguyen H.D.T."/>
            <person name="McMullin D.R."/>
            <person name="Ponomareva E."/>
            <person name="Riley R."/>
            <person name="Pomraning K.R."/>
            <person name="Baker S.E."/>
            <person name="Seifert K.A."/>
        </authorList>
    </citation>
    <scope>NUCLEOTIDE SEQUENCE</scope>
    <source>
        <strain evidence="2">DAOM 180753</strain>
    </source>
</reference>
<comment type="caution">
    <text evidence="2">The sequence shown here is derived from an EMBL/GenBank/DDBJ whole genome shotgun (WGS) entry which is preliminary data.</text>
</comment>
<dbReference type="EMBL" id="LACB01000113">
    <property type="protein sequence ID" value="KAJ9488567.1"/>
    <property type="molecule type" value="Genomic_DNA"/>
</dbReference>
<proteinExistence type="predicted"/>
<gene>
    <name evidence="2" type="ORF">VN97_g4720</name>
</gene>
<dbReference type="AlphaFoldDB" id="A0AAI9TJR8"/>
<name>A0AAI9TJR8_PENTH</name>
<keyword evidence="3" id="KW-1185">Reference proteome</keyword>
<evidence type="ECO:0000313" key="2">
    <source>
        <dbReference type="EMBL" id="KAJ9488567.1"/>
    </source>
</evidence>
<organism evidence="2 3">
    <name type="scientific">Penicillium thymicola</name>
    <dbReference type="NCBI Taxonomy" id="293382"/>
    <lineage>
        <taxon>Eukaryota</taxon>
        <taxon>Fungi</taxon>
        <taxon>Dikarya</taxon>
        <taxon>Ascomycota</taxon>
        <taxon>Pezizomycotina</taxon>
        <taxon>Eurotiomycetes</taxon>
        <taxon>Eurotiomycetidae</taxon>
        <taxon>Eurotiales</taxon>
        <taxon>Aspergillaceae</taxon>
        <taxon>Penicillium</taxon>
    </lineage>
</organism>
<dbReference type="Proteomes" id="UP001227192">
    <property type="component" value="Unassembled WGS sequence"/>
</dbReference>
<reference evidence="2" key="1">
    <citation type="submission" date="2015-06" db="EMBL/GenBank/DDBJ databases">
        <authorList>
            <person name="Nguyen H."/>
        </authorList>
    </citation>
    <scope>NUCLEOTIDE SEQUENCE</scope>
    <source>
        <strain evidence="2">DAOM 180753</strain>
    </source>
</reference>
<feature type="transmembrane region" description="Helical" evidence="1">
    <location>
        <begin position="248"/>
        <end position="266"/>
    </location>
</feature>
<keyword evidence="1" id="KW-0812">Transmembrane</keyword>
<sequence length="267" mass="29527">MTSRLRAAYSRQQAQPSLLAQGHADLRGTESVIKVIHNQRCLETAAVTSELVEMKSLSQELLTLLERLNSGKKSTSRQFAYQLISGSKDEGHFDNIVKRMNSAKTNIILHVEVASVGLARDSQSNLVVNAAEIRQLDRTVRELLGDGRGLRIASLLKDRPLHEDGTVILDRDDLNRIGVSIPNGGNTRMIIGNLTRLQALQINGPVGEDEWKTISHIDIRDNEAGLASSQVNFSVSDTAFTSLMFDHTIKYVLLFALLFVLIYAALH</sequence>
<evidence type="ECO:0000256" key="1">
    <source>
        <dbReference type="SAM" id="Phobius"/>
    </source>
</evidence>